<evidence type="ECO:0000313" key="15">
    <source>
        <dbReference type="EMBL" id="EEG76718.1"/>
    </source>
</evidence>
<evidence type="ECO:0000256" key="8">
    <source>
        <dbReference type="ARBA" id="ARBA00022691"/>
    </source>
</evidence>
<dbReference type="InterPro" id="IPR035926">
    <property type="entry name" value="NusB-like_sf"/>
</dbReference>
<comment type="similarity">
    <text evidence="13">Belongs to the class I-like SAM-binding methyltransferase superfamily. RsmB/NOP family.</text>
</comment>
<dbReference type="InterPro" id="IPR049560">
    <property type="entry name" value="MeTrfase_RsmB-F_NOP2_cat"/>
</dbReference>
<proteinExistence type="inferred from homology"/>
<dbReference type="SUPFAM" id="SSF48013">
    <property type="entry name" value="NusB-like"/>
    <property type="match status" value="1"/>
</dbReference>
<feature type="active site" description="Nucleophile" evidence="13">
    <location>
        <position position="388"/>
    </location>
</feature>
<dbReference type="eggNOG" id="COG0144">
    <property type="taxonomic scope" value="Bacteria"/>
</dbReference>
<keyword evidence="5" id="KW-0698">rRNA processing</keyword>
<dbReference type="InterPro" id="IPR004573">
    <property type="entry name" value="rRNA_ssu_MeTfrase_B"/>
</dbReference>
<dbReference type="Pfam" id="PF01029">
    <property type="entry name" value="NusB"/>
    <property type="match status" value="1"/>
</dbReference>
<dbReference type="PANTHER" id="PTHR22807:SF61">
    <property type="entry name" value="NOL1_NOP2_SUN FAMILY PROTEIN _ ANTITERMINATION NUSB DOMAIN-CONTAINING PROTEIN"/>
    <property type="match status" value="1"/>
</dbReference>
<evidence type="ECO:0000256" key="4">
    <source>
        <dbReference type="ARBA" id="ARBA00022490"/>
    </source>
</evidence>
<reference evidence="15 16" key="1">
    <citation type="submission" date="2009-02" db="EMBL/GenBank/DDBJ databases">
        <title>Sequencing of the draft genome and assembly of Dethiobacter alkaliphilus AHT 1.</title>
        <authorList>
            <consortium name="US DOE Joint Genome Institute (JGI-PGF)"/>
            <person name="Lucas S."/>
            <person name="Copeland A."/>
            <person name="Lapidus A."/>
            <person name="Glavina del Rio T."/>
            <person name="Dalin E."/>
            <person name="Tice H."/>
            <person name="Bruce D."/>
            <person name="Goodwin L."/>
            <person name="Pitluck S."/>
            <person name="Larimer F."/>
            <person name="Land M.L."/>
            <person name="Hauser L."/>
            <person name="Muyzer G."/>
        </authorList>
    </citation>
    <scope>NUCLEOTIDE SEQUENCE [LARGE SCALE GENOMIC DNA]</scope>
    <source>
        <strain evidence="15 16">AHT 1</strain>
    </source>
</reference>
<dbReference type="Gene3D" id="3.40.50.150">
    <property type="entry name" value="Vaccinia Virus protein VP39"/>
    <property type="match status" value="1"/>
</dbReference>
<dbReference type="OrthoDB" id="9810297at2"/>
<dbReference type="InterPro" id="IPR001678">
    <property type="entry name" value="MeTrfase_RsmB-F_NOP2_dom"/>
</dbReference>
<dbReference type="GO" id="GO:0003723">
    <property type="term" value="F:RNA binding"/>
    <property type="evidence" value="ECO:0007669"/>
    <property type="project" value="UniProtKB-UniRule"/>
</dbReference>
<dbReference type="AlphaFoldDB" id="C0GIQ4"/>
<organism evidence="15 16">
    <name type="scientific">Dethiobacter alkaliphilus AHT 1</name>
    <dbReference type="NCBI Taxonomy" id="555088"/>
    <lineage>
        <taxon>Bacteria</taxon>
        <taxon>Bacillati</taxon>
        <taxon>Bacillota</taxon>
        <taxon>Dethiobacteria</taxon>
        <taxon>Dethiobacterales</taxon>
        <taxon>Dethiobacteraceae</taxon>
        <taxon>Dethiobacter</taxon>
    </lineage>
</organism>
<evidence type="ECO:0000256" key="10">
    <source>
        <dbReference type="ARBA" id="ARBA00030399"/>
    </source>
</evidence>
<feature type="binding site" evidence="13">
    <location>
        <position position="290"/>
    </location>
    <ligand>
        <name>S-adenosyl-L-methionine</name>
        <dbReference type="ChEBI" id="CHEBI:59789"/>
    </ligand>
</feature>
<sequence length="451" mass="50454">MTRKRKIDAREASLLALQRVEADDAYVNLALDEVLSSHSLDPRDKRLAAEITYGVITYKLTLDWLIEKVSGRPIKKLDKPIHQILRIGFYQLFYLDRVPPAAAVHATVELVKKGKKRGLAPFVNGVMRGALRKKDHLPWPDKKKDSANYLSVRYSHPLWLVRRWLNRYGPEEAEKLVAANNQAAPLSIRVNTLRTDRDTLLSELTAAGVEAVPSTVVPEGALLTRSGRLTELAPYREGRFQVQGESAMLTSRVLDPQAGDAVLDGCSAPGGKTTHLAQLMNNSGDILALDIHPHRLELVKANCRRMGVDIVRTQCLDAREIAKENPDSFDCILLDVPCSGFGVIRRKPDLKWRRSEDDIRKLAHVQCDMLKAAAAVLKPGGTLVYSTCTNEPEETDEVVEELLKNQDDMVPDDLRPYLPQDWQQDAGKTGIHLLPHIHGVDGFFISRLKKI</sequence>
<feature type="binding site" evidence="13">
    <location>
        <begin position="266"/>
        <end position="272"/>
    </location>
    <ligand>
        <name>S-adenosyl-L-methionine</name>
        <dbReference type="ChEBI" id="CHEBI:59789"/>
    </ligand>
</feature>
<keyword evidence="7 13" id="KW-0808">Transferase</keyword>
<name>C0GIQ4_DETAL</name>
<dbReference type="Gene3D" id="1.10.940.10">
    <property type="entry name" value="NusB-like"/>
    <property type="match status" value="1"/>
</dbReference>
<dbReference type="PROSITE" id="PS51686">
    <property type="entry name" value="SAM_MT_RSMB_NOP"/>
    <property type="match status" value="1"/>
</dbReference>
<evidence type="ECO:0000256" key="13">
    <source>
        <dbReference type="PROSITE-ProRule" id="PRU01023"/>
    </source>
</evidence>
<keyword evidence="6 13" id="KW-0489">Methyltransferase</keyword>
<dbReference type="FunFam" id="3.40.50.150:FF:000257">
    <property type="entry name" value="16S rRNA methyltransferase"/>
    <property type="match status" value="1"/>
</dbReference>
<dbReference type="NCBIfam" id="NF011494">
    <property type="entry name" value="PRK14902.1"/>
    <property type="match status" value="1"/>
</dbReference>
<gene>
    <name evidence="15" type="ORF">DealDRAFT_2363</name>
</gene>
<dbReference type="EC" id="2.1.1.176" evidence="3"/>
<dbReference type="RefSeq" id="WP_008517675.1">
    <property type="nucleotide sequence ID" value="NZ_ACJM01000013.1"/>
</dbReference>
<dbReference type="Proteomes" id="UP000006443">
    <property type="component" value="Unassembled WGS sequence"/>
</dbReference>
<evidence type="ECO:0000256" key="11">
    <source>
        <dbReference type="ARBA" id="ARBA00031088"/>
    </source>
</evidence>
<evidence type="ECO:0000256" key="9">
    <source>
        <dbReference type="ARBA" id="ARBA00022884"/>
    </source>
</evidence>
<feature type="domain" description="SAM-dependent MTase RsmB/NOP-type" evidence="14">
    <location>
        <begin position="176"/>
        <end position="451"/>
    </location>
</feature>
<evidence type="ECO:0000256" key="5">
    <source>
        <dbReference type="ARBA" id="ARBA00022552"/>
    </source>
</evidence>
<dbReference type="PRINTS" id="PR02008">
    <property type="entry name" value="RCMTFAMILY"/>
</dbReference>
<evidence type="ECO:0000259" key="14">
    <source>
        <dbReference type="PROSITE" id="PS51686"/>
    </source>
</evidence>
<dbReference type="CDD" id="cd02440">
    <property type="entry name" value="AdoMet_MTases"/>
    <property type="match status" value="1"/>
</dbReference>
<keyword evidence="16" id="KW-1185">Reference proteome</keyword>
<dbReference type="GO" id="GO:0006355">
    <property type="term" value="P:regulation of DNA-templated transcription"/>
    <property type="evidence" value="ECO:0007669"/>
    <property type="project" value="InterPro"/>
</dbReference>
<evidence type="ECO:0000313" key="16">
    <source>
        <dbReference type="Proteomes" id="UP000006443"/>
    </source>
</evidence>
<evidence type="ECO:0000256" key="12">
    <source>
        <dbReference type="ARBA" id="ARBA00047283"/>
    </source>
</evidence>
<evidence type="ECO:0000256" key="7">
    <source>
        <dbReference type="ARBA" id="ARBA00022679"/>
    </source>
</evidence>
<dbReference type="PANTHER" id="PTHR22807">
    <property type="entry name" value="NOP2 YEAST -RELATED NOL1/NOP2/FMU SUN DOMAIN-CONTAINING"/>
    <property type="match status" value="1"/>
</dbReference>
<evidence type="ECO:0000256" key="2">
    <source>
        <dbReference type="ARBA" id="ARBA00004496"/>
    </source>
</evidence>
<dbReference type="GO" id="GO:0008649">
    <property type="term" value="F:rRNA methyltransferase activity"/>
    <property type="evidence" value="ECO:0007669"/>
    <property type="project" value="InterPro"/>
</dbReference>
<dbReference type="EMBL" id="ACJM01000013">
    <property type="protein sequence ID" value="EEG76718.1"/>
    <property type="molecule type" value="Genomic_DNA"/>
</dbReference>
<dbReference type="Pfam" id="PF22458">
    <property type="entry name" value="RsmF-B_ferredox"/>
    <property type="match status" value="1"/>
</dbReference>
<comment type="caution">
    <text evidence="15">The sequence shown here is derived from an EMBL/GenBank/DDBJ whole genome shotgun (WGS) entry which is preliminary data.</text>
</comment>
<feature type="binding site" evidence="13">
    <location>
        <position position="317"/>
    </location>
    <ligand>
        <name>S-adenosyl-L-methionine</name>
        <dbReference type="ChEBI" id="CHEBI:59789"/>
    </ligand>
</feature>
<dbReference type="GO" id="GO:0005737">
    <property type="term" value="C:cytoplasm"/>
    <property type="evidence" value="ECO:0007669"/>
    <property type="project" value="UniProtKB-SubCell"/>
</dbReference>
<dbReference type="STRING" id="555088.DealDRAFT_2363"/>
<comment type="function">
    <text evidence="1">Specifically methylates the cytosine at position 967 (m5C967) of 16S rRNA.</text>
</comment>
<comment type="subcellular location">
    <subcellularLocation>
        <location evidence="2">Cytoplasm</location>
    </subcellularLocation>
</comment>
<dbReference type="NCBIfam" id="TIGR00563">
    <property type="entry name" value="rsmB"/>
    <property type="match status" value="1"/>
</dbReference>
<dbReference type="InterPro" id="IPR029063">
    <property type="entry name" value="SAM-dependent_MTases_sf"/>
</dbReference>
<dbReference type="InterPro" id="IPR006027">
    <property type="entry name" value="NusB_RsmB_TIM44"/>
</dbReference>
<evidence type="ECO:0000256" key="3">
    <source>
        <dbReference type="ARBA" id="ARBA00012140"/>
    </source>
</evidence>
<keyword evidence="8 13" id="KW-0949">S-adenosyl-L-methionine</keyword>
<dbReference type="InterPro" id="IPR023267">
    <property type="entry name" value="RCMT"/>
</dbReference>
<dbReference type="Pfam" id="PF01189">
    <property type="entry name" value="Methyltr_RsmB-F"/>
    <property type="match status" value="1"/>
</dbReference>
<accession>C0GIQ4</accession>
<evidence type="ECO:0000256" key="6">
    <source>
        <dbReference type="ARBA" id="ARBA00022603"/>
    </source>
</evidence>
<dbReference type="SUPFAM" id="SSF53335">
    <property type="entry name" value="S-adenosyl-L-methionine-dependent methyltransferases"/>
    <property type="match status" value="1"/>
</dbReference>
<dbReference type="InterPro" id="IPR054728">
    <property type="entry name" value="RsmB-like_ferredoxin"/>
</dbReference>
<keyword evidence="9 13" id="KW-0694">RNA-binding</keyword>
<protein>
    <recommendedName>
        <fullName evidence="3">16S rRNA (cytosine(967)-C(5))-methyltransferase</fullName>
        <ecNumber evidence="3">2.1.1.176</ecNumber>
    </recommendedName>
    <alternativeName>
        <fullName evidence="10">16S rRNA m5C967 methyltransferase</fullName>
    </alternativeName>
    <alternativeName>
        <fullName evidence="11">rRNA (cytosine-C(5)-)-methyltransferase RsmB</fullName>
    </alternativeName>
</protein>
<comment type="catalytic activity">
    <reaction evidence="12">
        <text>cytidine(967) in 16S rRNA + S-adenosyl-L-methionine = 5-methylcytidine(967) in 16S rRNA + S-adenosyl-L-homocysteine + H(+)</text>
        <dbReference type="Rhea" id="RHEA:42748"/>
        <dbReference type="Rhea" id="RHEA-COMP:10219"/>
        <dbReference type="Rhea" id="RHEA-COMP:10220"/>
        <dbReference type="ChEBI" id="CHEBI:15378"/>
        <dbReference type="ChEBI" id="CHEBI:57856"/>
        <dbReference type="ChEBI" id="CHEBI:59789"/>
        <dbReference type="ChEBI" id="CHEBI:74483"/>
        <dbReference type="ChEBI" id="CHEBI:82748"/>
        <dbReference type="EC" id="2.1.1.176"/>
    </reaction>
</comment>
<keyword evidence="4" id="KW-0963">Cytoplasm</keyword>
<dbReference type="Gene3D" id="3.30.70.1170">
    <property type="entry name" value="Sun protein, domain 3"/>
    <property type="match status" value="1"/>
</dbReference>
<feature type="binding site" evidence="13">
    <location>
        <position position="335"/>
    </location>
    <ligand>
        <name>S-adenosyl-L-methionine</name>
        <dbReference type="ChEBI" id="CHEBI:59789"/>
    </ligand>
</feature>
<evidence type="ECO:0000256" key="1">
    <source>
        <dbReference type="ARBA" id="ARBA00002724"/>
    </source>
</evidence>